<dbReference type="Proteomes" id="UP000193498">
    <property type="component" value="Unassembled WGS sequence"/>
</dbReference>
<sequence length="367" mass="41116">MGDAYVPDVLLKGLSNHCPQLRSLTIGSRHSFSSFSISEEALSMMVRNTTELQTLNLGTADSSMLLQDLNWLSDVGNHCKDLRSLRWNVSFNPHSFPYTTKFQSLLLPFTSLTTLSLSGLTIHLVFAMLEGATHLSHTLSTLILKEVGDSDQIDESAGYLSLIPALFPCLEHLELHCYSHQILNRCMSNVLRGLTKLDVVVISSVGAVLEDKDIEGGDSSGFPDPTTQTSSWFKDEVQGAVILPALRYLKLDSVRVTNDLIKAIYRSCPNLAKLYMLSYFSRIYTPIDFSLIRTLANSLSQLNTLHLQWIALEESQTLIKEFFDKQTLMHDVEIVYLAPLRCELGETSMIASDYEDEFISIKISIHK</sequence>
<keyword evidence="2" id="KW-1185">Reference proteome</keyword>
<comment type="caution">
    <text evidence="1">The sequence shown here is derived from an EMBL/GenBank/DDBJ whole genome shotgun (WGS) entry which is preliminary data.</text>
</comment>
<evidence type="ECO:0000313" key="2">
    <source>
        <dbReference type="Proteomes" id="UP000193498"/>
    </source>
</evidence>
<dbReference type="EMBL" id="MCFE01000237">
    <property type="protein sequence ID" value="ORX93419.1"/>
    <property type="molecule type" value="Genomic_DNA"/>
</dbReference>
<gene>
    <name evidence="1" type="ORF">K493DRAFT_316047</name>
</gene>
<evidence type="ECO:0000313" key="1">
    <source>
        <dbReference type="EMBL" id="ORX93419.1"/>
    </source>
</evidence>
<reference evidence="1 2" key="1">
    <citation type="submission" date="2016-07" db="EMBL/GenBank/DDBJ databases">
        <title>Pervasive Adenine N6-methylation of Active Genes in Fungi.</title>
        <authorList>
            <consortium name="DOE Joint Genome Institute"/>
            <person name="Mondo S.J."/>
            <person name="Dannebaum R.O."/>
            <person name="Kuo R.C."/>
            <person name="Labutti K."/>
            <person name="Haridas S."/>
            <person name="Kuo A."/>
            <person name="Salamov A."/>
            <person name="Ahrendt S.R."/>
            <person name="Lipzen A."/>
            <person name="Sullivan W."/>
            <person name="Andreopoulos W.B."/>
            <person name="Clum A."/>
            <person name="Lindquist E."/>
            <person name="Daum C."/>
            <person name="Ramamoorthy G.K."/>
            <person name="Gryganskyi A."/>
            <person name="Culley D."/>
            <person name="Magnuson J.K."/>
            <person name="James T.Y."/>
            <person name="O'Malley M.A."/>
            <person name="Stajich J.E."/>
            <person name="Spatafora J.W."/>
            <person name="Visel A."/>
            <person name="Grigoriev I.V."/>
        </authorList>
    </citation>
    <scope>NUCLEOTIDE SEQUENCE [LARGE SCALE GENOMIC DNA]</scope>
    <source>
        <strain evidence="1 2">CBS 931.73</strain>
    </source>
</reference>
<dbReference type="AlphaFoldDB" id="A0A1Y1Y630"/>
<name>A0A1Y1Y630_9FUNG</name>
<evidence type="ECO:0008006" key="3">
    <source>
        <dbReference type="Google" id="ProtNLM"/>
    </source>
</evidence>
<proteinExistence type="predicted"/>
<protein>
    <recommendedName>
        <fullName evidence="3">RNI-like protein</fullName>
    </recommendedName>
</protein>
<organism evidence="1 2">
    <name type="scientific">Basidiobolus meristosporus CBS 931.73</name>
    <dbReference type="NCBI Taxonomy" id="1314790"/>
    <lineage>
        <taxon>Eukaryota</taxon>
        <taxon>Fungi</taxon>
        <taxon>Fungi incertae sedis</taxon>
        <taxon>Zoopagomycota</taxon>
        <taxon>Entomophthoromycotina</taxon>
        <taxon>Basidiobolomycetes</taxon>
        <taxon>Basidiobolales</taxon>
        <taxon>Basidiobolaceae</taxon>
        <taxon>Basidiobolus</taxon>
    </lineage>
</organism>
<dbReference type="InterPro" id="IPR032675">
    <property type="entry name" value="LRR_dom_sf"/>
</dbReference>
<accession>A0A1Y1Y630</accession>
<dbReference type="InParanoid" id="A0A1Y1Y630"/>
<dbReference type="SUPFAM" id="SSF52047">
    <property type="entry name" value="RNI-like"/>
    <property type="match status" value="1"/>
</dbReference>
<dbReference type="Gene3D" id="3.80.10.10">
    <property type="entry name" value="Ribonuclease Inhibitor"/>
    <property type="match status" value="2"/>
</dbReference>